<feature type="transmembrane region" description="Helical" evidence="1">
    <location>
        <begin position="99"/>
        <end position="119"/>
    </location>
</feature>
<keyword evidence="1" id="KW-0812">Transmembrane</keyword>
<organism evidence="2 3">
    <name type="scientific">Pyrrhoderma noxium</name>
    <dbReference type="NCBI Taxonomy" id="2282107"/>
    <lineage>
        <taxon>Eukaryota</taxon>
        <taxon>Fungi</taxon>
        <taxon>Dikarya</taxon>
        <taxon>Basidiomycota</taxon>
        <taxon>Agaricomycotina</taxon>
        <taxon>Agaricomycetes</taxon>
        <taxon>Hymenochaetales</taxon>
        <taxon>Hymenochaetaceae</taxon>
        <taxon>Pyrrhoderma</taxon>
    </lineage>
</organism>
<keyword evidence="1" id="KW-1133">Transmembrane helix</keyword>
<protein>
    <submittedName>
        <fullName evidence="2">Uncharacterized protein</fullName>
    </submittedName>
</protein>
<feature type="transmembrane region" description="Helical" evidence="1">
    <location>
        <begin position="140"/>
        <end position="158"/>
    </location>
</feature>
<dbReference type="EMBL" id="NBII01000001">
    <property type="protein sequence ID" value="PAV22961.1"/>
    <property type="molecule type" value="Genomic_DNA"/>
</dbReference>
<sequence>MNNLIDSNVNVDTTLDANLVSSVRSMGRGHKKCLHNILVIRVLALWSNNNKMATILKLTILCEAAVKLGLVIKINSLRDICALNEDQLSRIATLGLIDWLVPTIIGFVLMSLAIHKAMIYWRELGINGLNLVSVIIKDQIFYYILVLLCGIFNMISYEVTSQELAISTYIISILGNPSFLCLLGSRMFFSLMEAAELGVNEGTSHRAHGHDGRIVSDIQFAEFGDAPDNADNEH</sequence>
<comment type="caution">
    <text evidence="2">The sequence shown here is derived from an EMBL/GenBank/DDBJ whole genome shotgun (WGS) entry which is preliminary data.</text>
</comment>
<keyword evidence="1" id="KW-0472">Membrane</keyword>
<name>A0A286UTQ8_9AGAM</name>
<dbReference type="AlphaFoldDB" id="A0A286UTQ8"/>
<proteinExistence type="predicted"/>
<reference evidence="2 3" key="1">
    <citation type="journal article" date="2017" name="Mol. Ecol.">
        <title>Comparative and population genomic landscape of Phellinus noxius: A hypervariable fungus causing root rot in trees.</title>
        <authorList>
            <person name="Chung C.L."/>
            <person name="Lee T.J."/>
            <person name="Akiba M."/>
            <person name="Lee H.H."/>
            <person name="Kuo T.H."/>
            <person name="Liu D."/>
            <person name="Ke H.M."/>
            <person name="Yokoi T."/>
            <person name="Roa M.B."/>
            <person name="Lu M.J."/>
            <person name="Chang Y.Y."/>
            <person name="Ann P.J."/>
            <person name="Tsai J.N."/>
            <person name="Chen C.Y."/>
            <person name="Tzean S.S."/>
            <person name="Ota Y."/>
            <person name="Hattori T."/>
            <person name="Sahashi N."/>
            <person name="Liou R.F."/>
            <person name="Kikuchi T."/>
            <person name="Tsai I.J."/>
        </authorList>
    </citation>
    <scope>NUCLEOTIDE SEQUENCE [LARGE SCALE GENOMIC DNA]</scope>
    <source>
        <strain evidence="2 3">FFPRI411160</strain>
    </source>
</reference>
<gene>
    <name evidence="2" type="ORF">PNOK_0002800</name>
</gene>
<evidence type="ECO:0000313" key="3">
    <source>
        <dbReference type="Proteomes" id="UP000217199"/>
    </source>
</evidence>
<feature type="transmembrane region" description="Helical" evidence="1">
    <location>
        <begin position="164"/>
        <end position="183"/>
    </location>
</feature>
<evidence type="ECO:0000256" key="1">
    <source>
        <dbReference type="SAM" id="Phobius"/>
    </source>
</evidence>
<keyword evidence="3" id="KW-1185">Reference proteome</keyword>
<evidence type="ECO:0000313" key="2">
    <source>
        <dbReference type="EMBL" id="PAV22961.1"/>
    </source>
</evidence>
<dbReference type="InParanoid" id="A0A286UTQ8"/>
<dbReference type="Proteomes" id="UP000217199">
    <property type="component" value="Unassembled WGS sequence"/>
</dbReference>
<accession>A0A286UTQ8</accession>